<keyword evidence="1" id="KW-0812">Transmembrane</keyword>
<evidence type="ECO:0000313" key="3">
    <source>
        <dbReference type="Proteomes" id="UP000238479"/>
    </source>
</evidence>
<keyword evidence="1" id="KW-1133">Transmembrane helix</keyword>
<proteinExistence type="predicted"/>
<keyword evidence="3" id="KW-1185">Reference proteome</keyword>
<dbReference type="OMA" id="TLAYAIW"/>
<protein>
    <submittedName>
        <fullName evidence="2">Uncharacterized protein</fullName>
    </submittedName>
</protein>
<accession>A0A2P6PRP9</accession>
<dbReference type="Gene3D" id="1.20.5.110">
    <property type="match status" value="1"/>
</dbReference>
<gene>
    <name evidence="2" type="ORF">RchiOBHm_Chr6g0274341</name>
</gene>
<feature type="transmembrane region" description="Helical" evidence="1">
    <location>
        <begin position="63"/>
        <end position="80"/>
    </location>
</feature>
<dbReference type="Gramene" id="PRQ24610">
    <property type="protein sequence ID" value="PRQ24610"/>
    <property type="gene ID" value="RchiOBHm_Chr6g0274341"/>
</dbReference>
<dbReference type="AlphaFoldDB" id="A0A2P6PRP9"/>
<organism evidence="2 3">
    <name type="scientific">Rosa chinensis</name>
    <name type="common">China rose</name>
    <dbReference type="NCBI Taxonomy" id="74649"/>
    <lineage>
        <taxon>Eukaryota</taxon>
        <taxon>Viridiplantae</taxon>
        <taxon>Streptophyta</taxon>
        <taxon>Embryophyta</taxon>
        <taxon>Tracheophyta</taxon>
        <taxon>Spermatophyta</taxon>
        <taxon>Magnoliopsida</taxon>
        <taxon>eudicotyledons</taxon>
        <taxon>Gunneridae</taxon>
        <taxon>Pentapetalae</taxon>
        <taxon>rosids</taxon>
        <taxon>fabids</taxon>
        <taxon>Rosales</taxon>
        <taxon>Rosaceae</taxon>
        <taxon>Rosoideae</taxon>
        <taxon>Rosoideae incertae sedis</taxon>
        <taxon>Rosa</taxon>
    </lineage>
</organism>
<comment type="caution">
    <text evidence="2">The sequence shown here is derived from an EMBL/GenBank/DDBJ whole genome shotgun (WGS) entry which is preliminary data.</text>
</comment>
<sequence length="81" mass="9446">MCRYQAWEDDSLQSEDFIQSTPDGVDVTGTRWAARLANLEERMTRVEARVERLEARMLYLQKGMRVVCVLFLVTLVYAICK</sequence>
<dbReference type="Proteomes" id="UP000238479">
    <property type="component" value="Chromosome 6"/>
</dbReference>
<reference evidence="2 3" key="1">
    <citation type="journal article" date="2018" name="Nat. Genet.">
        <title>The Rosa genome provides new insights in the design of modern roses.</title>
        <authorList>
            <person name="Bendahmane M."/>
        </authorList>
    </citation>
    <scope>NUCLEOTIDE SEQUENCE [LARGE SCALE GENOMIC DNA]</scope>
    <source>
        <strain evidence="3">cv. Old Blush</strain>
    </source>
</reference>
<evidence type="ECO:0000313" key="2">
    <source>
        <dbReference type="EMBL" id="PRQ24610.1"/>
    </source>
</evidence>
<evidence type="ECO:0000256" key="1">
    <source>
        <dbReference type="SAM" id="Phobius"/>
    </source>
</evidence>
<name>A0A2P6PRP9_ROSCH</name>
<keyword evidence="1" id="KW-0472">Membrane</keyword>
<dbReference type="EMBL" id="PDCK01000044">
    <property type="protein sequence ID" value="PRQ24610.1"/>
    <property type="molecule type" value="Genomic_DNA"/>
</dbReference>